<dbReference type="InterPro" id="IPR025709">
    <property type="entry name" value="Leu_tRNA-synth_edit"/>
</dbReference>
<keyword evidence="2 8" id="KW-0436">Ligase</keyword>
<dbReference type="AlphaFoldDB" id="A0A1F6CQJ4"/>
<sequence length="984" mass="111375">MSYDHQKIEVEARKKWAGLSLYECNLTDDSKEPYYLLCEFPYPSGDLHTGHWYAFAVTDIYARMLRARGKNVLFPIGFDAFGLPAENAAIRNGVDPAKWTLANIERMKAQLNAMGVSFDWSKEVVACDPSYYHWTQWLFIKLFEHELAERREAPVKWCPKDQTVLANEQVIDGHCERCGTEVEEKRLTQWFLKITQYAERLLKNLETLPWREEIKEAQRAWIGKSGGAYLDFEVRAKSGHRMSTLGSIRVFTTRPDTLYGATYLVLAPEHPLVQEITSSKFEIPNKDQIEKYINETKKKTERERSENKEKTGVKLEGVVAVNPATKEEIPVYLADYVLNSYGTGAIMAVPAHDERDYEFAKKFDLPIREVIEPLFIKMIGSDAVRPELPLVERRAVVAVVKHATEEKYLVLKWKKNDWQGFVVGGIDDGEDAIATGIREMHEETGYKHLRFVKNIGGRIHSQFYHEVKQQNRYAHFDVVYFELIDEARDEISEEEKALHEVVWIAKEEVSKHVASDEDMAFIWERLQTSDLYTGDGILSNSGEFTGRDSEEAMWDIVAAVGGERTTNYRLRDWLVSRQRYWGCPIPIVYDPQGTPHAVPAEHLPWLLPTDVDFTPTGSAPLASSMELKERVTGLFGEGWTPEYDTLDTFVDSSWYFTRYLDPKDSQKFSDPAMMKKWLPVKRYSGGSEHTTMHLLYARFFTMALYDLSLVPVEEPFEERYNRGIILGPDGAKMSKSKGNVINPDELVGKYGADAVRIYLAFIGPYNEPGSYPWNLDGVVSTRRFLDRVARLVGRAEGPPMSKHGPRAKDIGGPHMDVGLTMSHIERALAQAAKKVAEDGDRFKFNTGIAALMSLLNELEKAKQVSKQAVRDLVIMLAPFAPHLAEHLWAKLAEGESPDASDASRESVHQQPWPTYEPALLVSELATVVVQVGGKRRGEITLAPDASEAEALEAALALPAVSTALADKQPSRTIYVPGRILNLVP</sequence>
<evidence type="ECO:0000313" key="10">
    <source>
        <dbReference type="EMBL" id="OGG51360.1"/>
    </source>
</evidence>
<dbReference type="InterPro" id="IPR002300">
    <property type="entry name" value="aa-tRNA-synth_Ia"/>
</dbReference>
<dbReference type="GO" id="GO:0002161">
    <property type="term" value="F:aminoacyl-tRNA deacylase activity"/>
    <property type="evidence" value="ECO:0007669"/>
    <property type="project" value="InterPro"/>
</dbReference>
<feature type="short sequence motif" description="'KMSKS' region" evidence="8">
    <location>
        <begin position="732"/>
        <end position="736"/>
    </location>
</feature>
<comment type="catalytic activity">
    <reaction evidence="7 8">
        <text>tRNA(Leu) + L-leucine + ATP = L-leucyl-tRNA(Leu) + AMP + diphosphate</text>
        <dbReference type="Rhea" id="RHEA:11688"/>
        <dbReference type="Rhea" id="RHEA-COMP:9613"/>
        <dbReference type="Rhea" id="RHEA-COMP:9622"/>
        <dbReference type="ChEBI" id="CHEBI:30616"/>
        <dbReference type="ChEBI" id="CHEBI:33019"/>
        <dbReference type="ChEBI" id="CHEBI:57427"/>
        <dbReference type="ChEBI" id="CHEBI:78442"/>
        <dbReference type="ChEBI" id="CHEBI:78494"/>
        <dbReference type="ChEBI" id="CHEBI:456215"/>
        <dbReference type="EC" id="6.1.1.4"/>
    </reaction>
</comment>
<dbReference type="InterPro" id="IPR009008">
    <property type="entry name" value="Val/Leu/Ile-tRNA-synth_edit"/>
</dbReference>
<protein>
    <recommendedName>
        <fullName evidence="8">Leucine--tRNA ligase</fullName>
        <ecNumber evidence="8">6.1.1.4</ecNumber>
    </recommendedName>
    <alternativeName>
        <fullName evidence="8">Leucyl-tRNA synthetase</fullName>
        <shortName evidence="8">LeuRS</shortName>
    </alternativeName>
</protein>
<evidence type="ECO:0000313" key="11">
    <source>
        <dbReference type="Proteomes" id="UP000176445"/>
    </source>
</evidence>
<dbReference type="EMBL" id="MFKW01000030">
    <property type="protein sequence ID" value="OGG51360.1"/>
    <property type="molecule type" value="Genomic_DNA"/>
</dbReference>
<evidence type="ECO:0000256" key="1">
    <source>
        <dbReference type="ARBA" id="ARBA00005594"/>
    </source>
</evidence>
<dbReference type="Gene3D" id="3.90.79.10">
    <property type="entry name" value="Nucleoside Triphosphate Pyrophosphohydrolase"/>
    <property type="match status" value="1"/>
</dbReference>
<dbReference type="GO" id="GO:0005829">
    <property type="term" value="C:cytosol"/>
    <property type="evidence" value="ECO:0007669"/>
    <property type="project" value="TreeGrafter"/>
</dbReference>
<keyword evidence="4 8" id="KW-0067">ATP-binding</keyword>
<comment type="similarity">
    <text evidence="1 8">Belongs to the class-I aminoacyl-tRNA synthetase family.</text>
</comment>
<name>A0A1F6CQJ4_9BACT</name>
<dbReference type="InterPro" id="IPR015797">
    <property type="entry name" value="NUDIX_hydrolase-like_dom_sf"/>
</dbReference>
<comment type="subcellular location">
    <subcellularLocation>
        <location evidence="8">Cytoplasm</location>
    </subcellularLocation>
</comment>
<evidence type="ECO:0000259" key="9">
    <source>
        <dbReference type="PROSITE" id="PS51462"/>
    </source>
</evidence>
<dbReference type="SUPFAM" id="SSF55811">
    <property type="entry name" value="Nudix"/>
    <property type="match status" value="1"/>
</dbReference>
<dbReference type="Pfam" id="PF00293">
    <property type="entry name" value="NUDIX"/>
    <property type="match status" value="1"/>
</dbReference>
<dbReference type="InterPro" id="IPR014729">
    <property type="entry name" value="Rossmann-like_a/b/a_fold"/>
</dbReference>
<dbReference type="Proteomes" id="UP000176445">
    <property type="component" value="Unassembled WGS sequence"/>
</dbReference>
<dbReference type="Pfam" id="PF08264">
    <property type="entry name" value="Anticodon_1"/>
    <property type="match status" value="1"/>
</dbReference>
<feature type="domain" description="Nudix hydrolase" evidence="9">
    <location>
        <begin position="392"/>
        <end position="526"/>
    </location>
</feature>
<keyword evidence="8" id="KW-0963">Cytoplasm</keyword>
<evidence type="ECO:0000256" key="7">
    <source>
        <dbReference type="ARBA" id="ARBA00047469"/>
    </source>
</evidence>
<dbReference type="CDD" id="cd07958">
    <property type="entry name" value="Anticodon_Ia_Leu_BEm"/>
    <property type="match status" value="1"/>
</dbReference>
<gene>
    <name evidence="8" type="primary">leuS</name>
    <name evidence="10" type="ORF">A2704_03810</name>
</gene>
<dbReference type="InterPro" id="IPR000086">
    <property type="entry name" value="NUDIX_hydrolase_dom"/>
</dbReference>
<dbReference type="Gene3D" id="3.40.50.620">
    <property type="entry name" value="HUPs"/>
    <property type="match status" value="2"/>
</dbReference>
<dbReference type="SUPFAM" id="SSF52374">
    <property type="entry name" value="Nucleotidylyl transferase"/>
    <property type="match status" value="1"/>
</dbReference>
<comment type="caution">
    <text evidence="8">Lacks conserved residue(s) required for the propagation of feature annotation.</text>
</comment>
<dbReference type="PRINTS" id="PR00985">
    <property type="entry name" value="TRNASYNTHLEU"/>
</dbReference>
<dbReference type="InterPro" id="IPR002302">
    <property type="entry name" value="Leu-tRNA-ligase"/>
</dbReference>
<dbReference type="Gene3D" id="1.10.730.10">
    <property type="entry name" value="Isoleucyl-tRNA Synthetase, Domain 1"/>
    <property type="match status" value="2"/>
</dbReference>
<dbReference type="Gene3D" id="3.90.740.10">
    <property type="entry name" value="Valyl/Leucyl/Isoleucyl-tRNA synthetase, editing domain"/>
    <property type="match status" value="1"/>
</dbReference>
<dbReference type="FunFam" id="1.10.730.10:FF:000002">
    <property type="entry name" value="Leucine--tRNA ligase"/>
    <property type="match status" value="1"/>
</dbReference>
<dbReference type="PROSITE" id="PS51462">
    <property type="entry name" value="NUDIX"/>
    <property type="match status" value="1"/>
</dbReference>
<dbReference type="EC" id="6.1.1.4" evidence="8"/>
<evidence type="ECO:0000256" key="2">
    <source>
        <dbReference type="ARBA" id="ARBA00022598"/>
    </source>
</evidence>
<keyword evidence="5 8" id="KW-0648">Protein biosynthesis</keyword>
<dbReference type="Pfam" id="PF13603">
    <property type="entry name" value="tRNA-synt_1_2"/>
    <property type="match status" value="1"/>
</dbReference>
<keyword evidence="3 8" id="KW-0547">Nucleotide-binding</keyword>
<evidence type="ECO:0000256" key="6">
    <source>
        <dbReference type="ARBA" id="ARBA00023146"/>
    </source>
</evidence>
<evidence type="ECO:0000256" key="4">
    <source>
        <dbReference type="ARBA" id="ARBA00022840"/>
    </source>
</evidence>
<dbReference type="Pfam" id="PF00133">
    <property type="entry name" value="tRNA-synt_1"/>
    <property type="match status" value="2"/>
</dbReference>
<dbReference type="GO" id="GO:0006429">
    <property type="term" value="P:leucyl-tRNA aminoacylation"/>
    <property type="evidence" value="ECO:0007669"/>
    <property type="project" value="UniProtKB-UniRule"/>
</dbReference>
<dbReference type="HAMAP" id="MF_00049_B">
    <property type="entry name" value="Leu_tRNA_synth_B"/>
    <property type="match status" value="1"/>
</dbReference>
<dbReference type="InterPro" id="IPR013155">
    <property type="entry name" value="M/V/L/I-tRNA-synth_anticd-bd"/>
</dbReference>
<keyword evidence="6 8" id="KW-0030">Aminoacyl-tRNA synthetase</keyword>
<dbReference type="GO" id="GO:0005524">
    <property type="term" value="F:ATP binding"/>
    <property type="evidence" value="ECO:0007669"/>
    <property type="project" value="UniProtKB-UniRule"/>
</dbReference>
<evidence type="ECO:0000256" key="8">
    <source>
        <dbReference type="HAMAP-Rule" id="MF_00049"/>
    </source>
</evidence>
<dbReference type="SUPFAM" id="SSF50677">
    <property type="entry name" value="ValRS/IleRS/LeuRS editing domain"/>
    <property type="match status" value="1"/>
</dbReference>
<dbReference type="PANTHER" id="PTHR43740:SF2">
    <property type="entry name" value="LEUCINE--TRNA LIGASE, MITOCHONDRIAL"/>
    <property type="match status" value="1"/>
</dbReference>
<reference evidence="10 11" key="1">
    <citation type="journal article" date="2016" name="Nat. Commun.">
        <title>Thousands of microbial genomes shed light on interconnected biogeochemical processes in an aquifer system.</title>
        <authorList>
            <person name="Anantharaman K."/>
            <person name="Brown C.T."/>
            <person name="Hug L.A."/>
            <person name="Sharon I."/>
            <person name="Castelle C.J."/>
            <person name="Probst A.J."/>
            <person name="Thomas B.C."/>
            <person name="Singh A."/>
            <person name="Wilkins M.J."/>
            <person name="Karaoz U."/>
            <person name="Brodie E.L."/>
            <person name="Williams K.H."/>
            <person name="Hubbard S.S."/>
            <person name="Banfield J.F."/>
        </authorList>
    </citation>
    <scope>NUCLEOTIDE SEQUENCE [LARGE SCALE GENOMIC DNA]</scope>
</reference>
<dbReference type="PANTHER" id="PTHR43740">
    <property type="entry name" value="LEUCYL-TRNA SYNTHETASE"/>
    <property type="match status" value="1"/>
</dbReference>
<evidence type="ECO:0000256" key="5">
    <source>
        <dbReference type="ARBA" id="ARBA00022917"/>
    </source>
</evidence>
<dbReference type="SUPFAM" id="SSF47323">
    <property type="entry name" value="Anticodon-binding domain of a subclass of class I aminoacyl-tRNA synthetases"/>
    <property type="match status" value="1"/>
</dbReference>
<feature type="binding site" evidence="8">
    <location>
        <position position="735"/>
    </location>
    <ligand>
        <name>ATP</name>
        <dbReference type="ChEBI" id="CHEBI:30616"/>
    </ligand>
</feature>
<comment type="caution">
    <text evidence="10">The sequence shown here is derived from an EMBL/GenBank/DDBJ whole genome shotgun (WGS) entry which is preliminary data.</text>
</comment>
<accession>A0A1F6CQJ4</accession>
<dbReference type="FunFam" id="3.40.50.620:FF:000003">
    <property type="entry name" value="Leucine--tRNA ligase"/>
    <property type="match status" value="1"/>
</dbReference>
<organism evidence="10 11">
    <name type="scientific">Candidatus Kaiserbacteria bacterium RIFCSPHIGHO2_01_FULL_54_36b</name>
    <dbReference type="NCBI Taxonomy" id="1798483"/>
    <lineage>
        <taxon>Bacteria</taxon>
        <taxon>Candidatus Kaiseribacteriota</taxon>
    </lineage>
</organism>
<evidence type="ECO:0000256" key="3">
    <source>
        <dbReference type="ARBA" id="ARBA00022741"/>
    </source>
</evidence>
<dbReference type="InterPro" id="IPR009080">
    <property type="entry name" value="tRNAsynth_Ia_anticodon-bd"/>
</dbReference>
<proteinExistence type="inferred from homology"/>
<dbReference type="GO" id="GO:0004823">
    <property type="term" value="F:leucine-tRNA ligase activity"/>
    <property type="evidence" value="ECO:0007669"/>
    <property type="project" value="UniProtKB-UniRule"/>
</dbReference>